<sequence length="116" mass="12863">GSRTAEPDFGSNKFALLFSAEEEKDSSDVDEEPDSMDLMTPPGKRILRERPVKPSTKTKEMHWHSTSRGWGNRGRGNRGGRASVQQSRSQPKQDANRTIASVRDNRIGDSGFFGAI</sequence>
<dbReference type="Gramene" id="A07p17320.2_BraZ1">
    <property type="protein sequence ID" value="A07p17320.2_BraZ1.CDS"/>
    <property type="gene ID" value="A07g17320.2_BraZ1"/>
</dbReference>
<dbReference type="Proteomes" id="UP000694005">
    <property type="component" value="Chromosome A07"/>
</dbReference>
<proteinExistence type="predicted"/>
<organism evidence="2 3">
    <name type="scientific">Brassica campestris</name>
    <name type="common">Field mustard</name>
    <dbReference type="NCBI Taxonomy" id="3711"/>
    <lineage>
        <taxon>Eukaryota</taxon>
        <taxon>Viridiplantae</taxon>
        <taxon>Streptophyta</taxon>
        <taxon>Embryophyta</taxon>
        <taxon>Tracheophyta</taxon>
        <taxon>Spermatophyta</taxon>
        <taxon>Magnoliopsida</taxon>
        <taxon>eudicotyledons</taxon>
        <taxon>Gunneridae</taxon>
        <taxon>Pentapetalae</taxon>
        <taxon>rosids</taxon>
        <taxon>malvids</taxon>
        <taxon>Brassicales</taxon>
        <taxon>Brassicaceae</taxon>
        <taxon>Brassiceae</taxon>
        <taxon>Brassica</taxon>
    </lineage>
</organism>
<evidence type="ECO:0000256" key="1">
    <source>
        <dbReference type="SAM" id="MobiDB-lite"/>
    </source>
</evidence>
<feature type="compositionally biased region" description="Basic and acidic residues" evidence="1">
    <location>
        <begin position="46"/>
        <end position="63"/>
    </location>
</feature>
<feature type="non-terminal residue" evidence="2">
    <location>
        <position position="1"/>
    </location>
</feature>
<feature type="region of interest" description="Disordered" evidence="1">
    <location>
        <begin position="18"/>
        <end position="116"/>
    </location>
</feature>
<name>A0A8D9HLS9_BRACM</name>
<feature type="compositionally biased region" description="Acidic residues" evidence="1">
    <location>
        <begin position="20"/>
        <end position="35"/>
    </location>
</feature>
<protein>
    <submittedName>
        <fullName evidence="2">Uncharacterized protein</fullName>
    </submittedName>
</protein>
<accession>A0A8D9HLS9</accession>
<reference evidence="2 3" key="1">
    <citation type="submission" date="2021-07" db="EMBL/GenBank/DDBJ databases">
        <authorList>
            <consortium name="Genoscope - CEA"/>
            <person name="William W."/>
        </authorList>
    </citation>
    <scope>NUCLEOTIDE SEQUENCE [LARGE SCALE GENOMIC DNA]</scope>
</reference>
<evidence type="ECO:0000313" key="3">
    <source>
        <dbReference type="Proteomes" id="UP000694005"/>
    </source>
</evidence>
<evidence type="ECO:0000313" key="2">
    <source>
        <dbReference type="EMBL" id="CAG7902088.1"/>
    </source>
</evidence>
<feature type="compositionally biased region" description="Polar residues" evidence="1">
    <location>
        <begin position="83"/>
        <end position="99"/>
    </location>
</feature>
<dbReference type="EMBL" id="LS974623">
    <property type="protein sequence ID" value="CAG7902088.1"/>
    <property type="molecule type" value="Genomic_DNA"/>
</dbReference>
<dbReference type="AlphaFoldDB" id="A0A8D9HLS9"/>
<gene>
    <name evidence="2" type="ORF">BRAPAZ1V2_A07P17320.2</name>
</gene>